<keyword evidence="6" id="KW-1185">Reference proteome</keyword>
<dbReference type="Gene3D" id="3.40.50.1820">
    <property type="entry name" value="alpha/beta hydrolase"/>
    <property type="match status" value="1"/>
</dbReference>
<sequence>MTNLKRRTALALCAGLLAVAAPASAAEPIRLSLPPPAGPYPVGTTELHLVDRSRIDPWGPGGPRELMISVWYPARAAHGPATRHLAPEVAADYERTAAVVGVRPGVADFAGTRTHARDGASVLPGSRPVVLYSPGGGESRALGTTLAEDLVSHGFVVVTVDHTYASPVRFPDRMEYPAHGVDMARMMRERALDTGFVLDQLEVLHSGGNPDAAHRALPAGLGRTLDLSRVGMFGHSMGGFTAAEAMLGDRRIDAGANLDGSMDPASGQASARGADRPFLLMGGGTSAGAPHTHRHAADWAAFWANSTGWKRDVHLPTAEHGSFTDAQVLVPQIGRRITLPSEEVAAAIGTIDPRRSVAAQRDYLAAFFALHLRGWPTDLFDRPSHPDVRLVP</sequence>
<dbReference type="PANTHER" id="PTHR10272:SF0">
    <property type="entry name" value="PLATELET-ACTIVATING FACTOR ACETYLHYDROLASE"/>
    <property type="match status" value="1"/>
</dbReference>
<protein>
    <submittedName>
        <fullName evidence="5">Dienelactone hydrolase</fullName>
    </submittedName>
</protein>
<evidence type="ECO:0000256" key="3">
    <source>
        <dbReference type="ARBA" id="ARBA00023098"/>
    </source>
</evidence>
<evidence type="ECO:0000256" key="1">
    <source>
        <dbReference type="ARBA" id="ARBA00022801"/>
    </source>
</evidence>
<dbReference type="SUPFAM" id="SSF53474">
    <property type="entry name" value="alpha/beta-Hydrolases"/>
    <property type="match status" value="1"/>
</dbReference>
<feature type="chain" id="PRO_5032823919" evidence="4">
    <location>
        <begin position="26"/>
        <end position="392"/>
    </location>
</feature>
<dbReference type="Pfam" id="PF03403">
    <property type="entry name" value="PAF-AH_p_II"/>
    <property type="match status" value="1"/>
</dbReference>
<evidence type="ECO:0000256" key="2">
    <source>
        <dbReference type="ARBA" id="ARBA00022963"/>
    </source>
</evidence>
<evidence type="ECO:0000313" key="6">
    <source>
        <dbReference type="Proteomes" id="UP000549616"/>
    </source>
</evidence>
<dbReference type="GO" id="GO:0003847">
    <property type="term" value="F:1-alkyl-2-acetylglycerophosphocholine esterase activity"/>
    <property type="evidence" value="ECO:0007669"/>
    <property type="project" value="TreeGrafter"/>
</dbReference>
<keyword evidence="2" id="KW-0442">Lipid degradation</keyword>
<evidence type="ECO:0000313" key="5">
    <source>
        <dbReference type="EMBL" id="NYI90066.1"/>
    </source>
</evidence>
<dbReference type="RefSeq" id="WP_179774127.1">
    <property type="nucleotide sequence ID" value="NZ_JACCFK010000001.1"/>
</dbReference>
<dbReference type="GO" id="GO:0016042">
    <property type="term" value="P:lipid catabolic process"/>
    <property type="evidence" value="ECO:0007669"/>
    <property type="project" value="UniProtKB-KW"/>
</dbReference>
<gene>
    <name evidence="5" type="ORF">HNR02_003389</name>
</gene>
<keyword evidence="4" id="KW-0732">Signal</keyword>
<keyword evidence="1 5" id="KW-0378">Hydrolase</keyword>
<evidence type="ECO:0000256" key="4">
    <source>
        <dbReference type="SAM" id="SignalP"/>
    </source>
</evidence>
<dbReference type="PANTHER" id="PTHR10272">
    <property type="entry name" value="PLATELET-ACTIVATING FACTOR ACETYLHYDROLASE"/>
    <property type="match status" value="1"/>
</dbReference>
<dbReference type="Proteomes" id="UP000549616">
    <property type="component" value="Unassembled WGS sequence"/>
</dbReference>
<dbReference type="EMBL" id="JACCFK010000001">
    <property type="protein sequence ID" value="NYI90066.1"/>
    <property type="molecule type" value="Genomic_DNA"/>
</dbReference>
<keyword evidence="3" id="KW-0443">Lipid metabolism</keyword>
<name>A0A853B697_9PSEU</name>
<proteinExistence type="predicted"/>
<accession>A0A853B697</accession>
<dbReference type="AlphaFoldDB" id="A0A853B697"/>
<reference evidence="5 6" key="1">
    <citation type="submission" date="2020-07" db="EMBL/GenBank/DDBJ databases">
        <title>Sequencing the genomes of 1000 actinobacteria strains.</title>
        <authorList>
            <person name="Klenk H.-P."/>
        </authorList>
    </citation>
    <scope>NUCLEOTIDE SEQUENCE [LARGE SCALE GENOMIC DNA]</scope>
    <source>
        <strain evidence="5 6">DSM 104006</strain>
    </source>
</reference>
<organism evidence="5 6">
    <name type="scientific">Amycolatopsis endophytica</name>
    <dbReference type="NCBI Taxonomy" id="860233"/>
    <lineage>
        <taxon>Bacteria</taxon>
        <taxon>Bacillati</taxon>
        <taxon>Actinomycetota</taxon>
        <taxon>Actinomycetes</taxon>
        <taxon>Pseudonocardiales</taxon>
        <taxon>Pseudonocardiaceae</taxon>
        <taxon>Amycolatopsis</taxon>
    </lineage>
</organism>
<comment type="caution">
    <text evidence="5">The sequence shown here is derived from an EMBL/GenBank/DDBJ whole genome shotgun (WGS) entry which is preliminary data.</text>
</comment>
<dbReference type="InterPro" id="IPR029058">
    <property type="entry name" value="AB_hydrolase_fold"/>
</dbReference>
<feature type="signal peptide" evidence="4">
    <location>
        <begin position="1"/>
        <end position="25"/>
    </location>
</feature>